<accession>A0A0R3UHY0</accession>
<dbReference type="InterPro" id="IPR011990">
    <property type="entry name" value="TPR-like_helical_dom_sf"/>
</dbReference>
<dbReference type="SUPFAM" id="SSF48452">
    <property type="entry name" value="TPR-like"/>
    <property type="match status" value="1"/>
</dbReference>
<gene>
    <name evidence="3" type="ORF">MCOS_LOCUS6987</name>
</gene>
<feature type="region of interest" description="Disordered" evidence="2">
    <location>
        <begin position="39"/>
        <end position="69"/>
    </location>
</feature>
<keyword evidence="1" id="KW-0802">TPR repeat</keyword>
<dbReference type="SMART" id="SM00028">
    <property type="entry name" value="TPR"/>
    <property type="match status" value="3"/>
</dbReference>
<organism evidence="3 4">
    <name type="scientific">Mesocestoides corti</name>
    <name type="common">Flatworm</name>
    <dbReference type="NCBI Taxonomy" id="53468"/>
    <lineage>
        <taxon>Eukaryota</taxon>
        <taxon>Metazoa</taxon>
        <taxon>Spiralia</taxon>
        <taxon>Lophotrochozoa</taxon>
        <taxon>Platyhelminthes</taxon>
        <taxon>Cestoda</taxon>
        <taxon>Eucestoda</taxon>
        <taxon>Cyclophyllidea</taxon>
        <taxon>Mesocestoididae</taxon>
        <taxon>Mesocestoides</taxon>
    </lineage>
</organism>
<dbReference type="InterPro" id="IPR052769">
    <property type="entry name" value="TPR_domain_protein"/>
</dbReference>
<dbReference type="WBParaSite" id="MCU_002930-RA">
    <property type="protein sequence ID" value="MCU_002930-RA"/>
    <property type="gene ID" value="MCU_002930"/>
</dbReference>
<evidence type="ECO:0000256" key="2">
    <source>
        <dbReference type="SAM" id="MobiDB-lite"/>
    </source>
</evidence>
<proteinExistence type="predicted"/>
<name>A0A0R3UHY0_MESCO</name>
<dbReference type="InterPro" id="IPR019734">
    <property type="entry name" value="TPR_rpt"/>
</dbReference>
<evidence type="ECO:0000313" key="4">
    <source>
        <dbReference type="Proteomes" id="UP000267029"/>
    </source>
</evidence>
<dbReference type="PANTHER" id="PTHR46014">
    <property type="entry name" value="TETRATRICOPEPTIDE REPEAT PROTEIN 1"/>
    <property type="match status" value="1"/>
</dbReference>
<sequence length="263" mass="29560">MTHLAEVSSSDPLLDEIADDNEFIDSIDEEFYDACSLEETPKSDEFAPSVIQEEEPANGGIGSDETEDPLKHRIEYENNLSDEELEKNKNDAVLLKEDGNSKFKERAFGEALSLYTDALDKCPLKFSEERAKIFSNRAACHSHLGNRDAALTDCDEALKLSPDYVRCLLRRADLRETVDRLTEALEDYQHILKLDPYNAKAHAACAILPEKITAQQEKMKAEMMQQLKQLGNMVLKPFGLSTDNFKLTKDPNSGGYSVSFQQS</sequence>
<dbReference type="AlphaFoldDB" id="A0A0R3UHY0"/>
<dbReference type="Pfam" id="PF00515">
    <property type="entry name" value="TPR_1"/>
    <property type="match status" value="1"/>
</dbReference>
<dbReference type="OrthoDB" id="1872379at2759"/>
<feature type="repeat" description="TPR" evidence="1">
    <location>
        <begin position="131"/>
        <end position="164"/>
    </location>
</feature>
<evidence type="ECO:0000256" key="1">
    <source>
        <dbReference type="PROSITE-ProRule" id="PRU00339"/>
    </source>
</evidence>
<dbReference type="Proteomes" id="UP000267029">
    <property type="component" value="Unassembled WGS sequence"/>
</dbReference>
<evidence type="ECO:0000313" key="5">
    <source>
        <dbReference type="WBParaSite" id="MCU_002930-RA"/>
    </source>
</evidence>
<dbReference type="STRING" id="53468.A0A0R3UHY0"/>
<evidence type="ECO:0000313" key="3">
    <source>
        <dbReference type="EMBL" id="VDD80984.1"/>
    </source>
</evidence>
<reference evidence="5" key="2">
    <citation type="submission" date="2019-11" db="UniProtKB">
        <authorList>
            <consortium name="WormBaseParasite"/>
        </authorList>
    </citation>
    <scope>IDENTIFICATION</scope>
</reference>
<dbReference type="PROSITE" id="PS50005">
    <property type="entry name" value="TPR"/>
    <property type="match status" value="2"/>
</dbReference>
<protein>
    <submittedName>
        <fullName evidence="5">TPR_REGION domain-containing protein</fullName>
    </submittedName>
</protein>
<keyword evidence="4" id="KW-1185">Reference proteome</keyword>
<feature type="repeat" description="TPR" evidence="1">
    <location>
        <begin position="165"/>
        <end position="198"/>
    </location>
</feature>
<reference evidence="3 4" key="1">
    <citation type="submission" date="2018-10" db="EMBL/GenBank/DDBJ databases">
        <authorList>
            <consortium name="Pathogen Informatics"/>
        </authorList>
    </citation>
    <scope>NUCLEOTIDE SEQUENCE [LARGE SCALE GENOMIC DNA]</scope>
</reference>
<dbReference type="Gene3D" id="1.25.40.10">
    <property type="entry name" value="Tetratricopeptide repeat domain"/>
    <property type="match status" value="1"/>
</dbReference>
<dbReference type="EMBL" id="UXSR01005314">
    <property type="protein sequence ID" value="VDD80984.1"/>
    <property type="molecule type" value="Genomic_DNA"/>
</dbReference>
<dbReference type="PANTHER" id="PTHR46014:SF1">
    <property type="entry name" value="TETRATRICOPEPTIDE REPEAT PROTEIN 1"/>
    <property type="match status" value="1"/>
</dbReference>